<feature type="non-terminal residue" evidence="2">
    <location>
        <position position="70"/>
    </location>
</feature>
<evidence type="ECO:0000313" key="3">
    <source>
        <dbReference type="Proteomes" id="UP001295444"/>
    </source>
</evidence>
<proteinExistence type="predicted"/>
<dbReference type="EMBL" id="OW240915">
    <property type="protein sequence ID" value="CAH2284181.1"/>
    <property type="molecule type" value="Genomic_DNA"/>
</dbReference>
<feature type="compositionally biased region" description="Basic residues" evidence="1">
    <location>
        <begin position="52"/>
        <end position="70"/>
    </location>
</feature>
<reference evidence="2" key="1">
    <citation type="submission" date="2022-03" db="EMBL/GenBank/DDBJ databases">
        <authorList>
            <person name="Alioto T."/>
            <person name="Alioto T."/>
            <person name="Gomez Garrido J."/>
        </authorList>
    </citation>
    <scope>NUCLEOTIDE SEQUENCE</scope>
</reference>
<name>A0AAD1W4V3_PELCU</name>
<dbReference type="AlphaFoldDB" id="A0AAD1W4V3"/>
<dbReference type="Proteomes" id="UP001295444">
    <property type="component" value="Chromosome 04"/>
</dbReference>
<evidence type="ECO:0000256" key="1">
    <source>
        <dbReference type="SAM" id="MobiDB-lite"/>
    </source>
</evidence>
<feature type="region of interest" description="Disordered" evidence="1">
    <location>
        <begin position="1"/>
        <end position="24"/>
    </location>
</feature>
<organism evidence="2 3">
    <name type="scientific">Pelobates cultripes</name>
    <name type="common">Western spadefoot toad</name>
    <dbReference type="NCBI Taxonomy" id="61616"/>
    <lineage>
        <taxon>Eukaryota</taxon>
        <taxon>Metazoa</taxon>
        <taxon>Chordata</taxon>
        <taxon>Craniata</taxon>
        <taxon>Vertebrata</taxon>
        <taxon>Euteleostomi</taxon>
        <taxon>Amphibia</taxon>
        <taxon>Batrachia</taxon>
        <taxon>Anura</taxon>
        <taxon>Pelobatoidea</taxon>
        <taxon>Pelobatidae</taxon>
        <taxon>Pelobates</taxon>
    </lineage>
</organism>
<evidence type="ECO:0000313" key="2">
    <source>
        <dbReference type="EMBL" id="CAH2284181.1"/>
    </source>
</evidence>
<sequence length="70" mass="8157">MARYRAREPLAGQNWPESGKRRVPMTTTGLIQIQVGRQARTPPTTPLMRKGTPTRRRGLTLRRYLRVRNK</sequence>
<feature type="region of interest" description="Disordered" evidence="1">
    <location>
        <begin position="37"/>
        <end position="70"/>
    </location>
</feature>
<protein>
    <submittedName>
        <fullName evidence="2">Uncharacterized protein</fullName>
    </submittedName>
</protein>
<accession>A0AAD1W4V3</accession>
<gene>
    <name evidence="2" type="ORF">PECUL_23A049122</name>
</gene>
<keyword evidence="3" id="KW-1185">Reference proteome</keyword>